<name>A0A0W0SSH9_9GAMM</name>
<dbReference type="STRING" id="29422.Lbru_0864"/>
<dbReference type="InterPro" id="IPR002698">
    <property type="entry name" value="FTHF_cligase"/>
</dbReference>
<dbReference type="PANTHER" id="PTHR23407:SF1">
    <property type="entry name" value="5-FORMYLTETRAHYDROFOLATE CYCLO-LIGASE"/>
    <property type="match status" value="1"/>
</dbReference>
<protein>
    <recommendedName>
        <fullName evidence="5">5-formyltetrahydrofolate cyclo-ligase</fullName>
        <ecNumber evidence="5">6.3.3.2</ecNumber>
    </recommendedName>
</protein>
<comment type="caution">
    <text evidence="6">The sequence shown here is derived from an EMBL/GenBank/DDBJ whole genome shotgun (WGS) entry which is preliminary data.</text>
</comment>
<dbReference type="Gene3D" id="3.40.50.10420">
    <property type="entry name" value="NagB/RpiA/CoA transferase-like"/>
    <property type="match status" value="1"/>
</dbReference>
<sequence>MADRFKVALRRSCRQIRENLSPSYQETASNQVCARIRSLEQYRYARRIALYKAVGGEISLNALWNSAPLQGKYCYFPALNEDKTLSFLPATPATPFVENRFGIPEPNVDRNTAASPHQLDIIFMPLVAFDKKGTRLGMGAGYYDRTLKRETHPLLIGVAYEFQRQNYIEAHAWDVPLTAVITQRAIYWSKP</sequence>
<dbReference type="EMBL" id="LNXV01000005">
    <property type="protein sequence ID" value="KTC86370.1"/>
    <property type="molecule type" value="Genomic_DNA"/>
</dbReference>
<keyword evidence="3 4" id="KW-0067">ATP-binding</keyword>
<feature type="binding site" evidence="4">
    <location>
        <begin position="135"/>
        <end position="143"/>
    </location>
    <ligand>
        <name>ATP</name>
        <dbReference type="ChEBI" id="CHEBI:30616"/>
    </ligand>
</feature>
<dbReference type="PIRSF" id="PIRSF006806">
    <property type="entry name" value="FTHF_cligase"/>
    <property type="match status" value="1"/>
</dbReference>
<evidence type="ECO:0000256" key="1">
    <source>
        <dbReference type="ARBA" id="ARBA00010638"/>
    </source>
</evidence>
<dbReference type="OrthoDB" id="9801938at2"/>
<keyword evidence="5" id="KW-0460">Magnesium</keyword>
<dbReference type="Pfam" id="PF01812">
    <property type="entry name" value="5-FTHF_cyc-lig"/>
    <property type="match status" value="1"/>
</dbReference>
<dbReference type="SUPFAM" id="SSF100950">
    <property type="entry name" value="NagB/RpiA/CoA transferase-like"/>
    <property type="match status" value="1"/>
</dbReference>
<organism evidence="6 7">
    <name type="scientific">Legionella brunensis</name>
    <dbReference type="NCBI Taxonomy" id="29422"/>
    <lineage>
        <taxon>Bacteria</taxon>
        <taxon>Pseudomonadati</taxon>
        <taxon>Pseudomonadota</taxon>
        <taxon>Gammaproteobacteria</taxon>
        <taxon>Legionellales</taxon>
        <taxon>Legionellaceae</taxon>
        <taxon>Legionella</taxon>
    </lineage>
</organism>
<dbReference type="InterPro" id="IPR024185">
    <property type="entry name" value="FTHF_cligase-like_sf"/>
</dbReference>
<keyword evidence="5" id="KW-0479">Metal-binding</keyword>
<dbReference type="GO" id="GO:0009396">
    <property type="term" value="P:folic acid-containing compound biosynthetic process"/>
    <property type="evidence" value="ECO:0007669"/>
    <property type="project" value="TreeGrafter"/>
</dbReference>
<dbReference type="InterPro" id="IPR037171">
    <property type="entry name" value="NagB/RpiA_transferase-like"/>
</dbReference>
<dbReference type="NCBIfam" id="TIGR02727">
    <property type="entry name" value="MTHFS_bact"/>
    <property type="match status" value="1"/>
</dbReference>
<dbReference type="GO" id="GO:0005524">
    <property type="term" value="F:ATP binding"/>
    <property type="evidence" value="ECO:0007669"/>
    <property type="project" value="UniProtKB-KW"/>
</dbReference>
<dbReference type="RefSeq" id="WP_058440958.1">
    <property type="nucleotide sequence ID" value="NZ_CAAAHU010000010.1"/>
</dbReference>
<dbReference type="AlphaFoldDB" id="A0A0W0SSH9"/>
<dbReference type="PATRIC" id="fig|29422.6.peg.906"/>
<dbReference type="GO" id="GO:0030272">
    <property type="term" value="F:5-formyltetrahydrofolate cyclo-ligase activity"/>
    <property type="evidence" value="ECO:0007669"/>
    <property type="project" value="UniProtKB-EC"/>
</dbReference>
<dbReference type="PANTHER" id="PTHR23407">
    <property type="entry name" value="ATPASE INHIBITOR/5-FORMYLTETRAHYDROFOLATE CYCLO-LIGASE"/>
    <property type="match status" value="1"/>
</dbReference>
<evidence type="ECO:0000256" key="3">
    <source>
        <dbReference type="ARBA" id="ARBA00022840"/>
    </source>
</evidence>
<dbReference type="Proteomes" id="UP000054742">
    <property type="component" value="Unassembled WGS sequence"/>
</dbReference>
<keyword evidence="7" id="KW-1185">Reference proteome</keyword>
<keyword evidence="6" id="KW-0436">Ligase</keyword>
<evidence type="ECO:0000256" key="5">
    <source>
        <dbReference type="RuleBase" id="RU361279"/>
    </source>
</evidence>
<keyword evidence="2 4" id="KW-0547">Nucleotide-binding</keyword>
<comment type="similarity">
    <text evidence="1 5">Belongs to the 5-formyltetrahydrofolate cyclo-ligase family.</text>
</comment>
<dbReference type="EC" id="6.3.3.2" evidence="5"/>
<feature type="binding site" evidence="4">
    <location>
        <begin position="6"/>
        <end position="10"/>
    </location>
    <ligand>
        <name>ATP</name>
        <dbReference type="ChEBI" id="CHEBI:30616"/>
    </ligand>
</feature>
<dbReference type="GO" id="GO:0035999">
    <property type="term" value="P:tetrahydrofolate interconversion"/>
    <property type="evidence" value="ECO:0007669"/>
    <property type="project" value="TreeGrafter"/>
</dbReference>
<proteinExistence type="inferred from homology"/>
<dbReference type="GO" id="GO:0046872">
    <property type="term" value="F:metal ion binding"/>
    <property type="evidence" value="ECO:0007669"/>
    <property type="project" value="UniProtKB-KW"/>
</dbReference>
<evidence type="ECO:0000313" key="6">
    <source>
        <dbReference type="EMBL" id="KTC86370.1"/>
    </source>
</evidence>
<comment type="cofactor">
    <cofactor evidence="5">
        <name>Mg(2+)</name>
        <dbReference type="ChEBI" id="CHEBI:18420"/>
    </cofactor>
</comment>
<evidence type="ECO:0000256" key="4">
    <source>
        <dbReference type="PIRSR" id="PIRSR006806-1"/>
    </source>
</evidence>
<gene>
    <name evidence="6" type="primary">fthC</name>
    <name evidence="6" type="ORF">Lbru_0864</name>
</gene>
<accession>A0A0W0SSH9</accession>
<reference evidence="6 7" key="1">
    <citation type="submission" date="2015-11" db="EMBL/GenBank/DDBJ databases">
        <title>Genomic analysis of 38 Legionella species identifies large and diverse effector repertoires.</title>
        <authorList>
            <person name="Burstein D."/>
            <person name="Amaro F."/>
            <person name="Zusman T."/>
            <person name="Lifshitz Z."/>
            <person name="Cohen O."/>
            <person name="Gilbert J.A."/>
            <person name="Pupko T."/>
            <person name="Shuman H.A."/>
            <person name="Segal G."/>
        </authorList>
    </citation>
    <scope>NUCLEOTIDE SEQUENCE [LARGE SCALE GENOMIC DNA]</scope>
    <source>
        <strain evidence="6 7">ATCC 43878</strain>
    </source>
</reference>
<feature type="binding site" evidence="4">
    <location>
        <position position="57"/>
    </location>
    <ligand>
        <name>substrate</name>
    </ligand>
</feature>
<comment type="catalytic activity">
    <reaction evidence="5">
        <text>(6S)-5-formyl-5,6,7,8-tetrahydrofolate + ATP = (6R)-5,10-methenyltetrahydrofolate + ADP + phosphate</text>
        <dbReference type="Rhea" id="RHEA:10488"/>
        <dbReference type="ChEBI" id="CHEBI:30616"/>
        <dbReference type="ChEBI" id="CHEBI:43474"/>
        <dbReference type="ChEBI" id="CHEBI:57455"/>
        <dbReference type="ChEBI" id="CHEBI:57457"/>
        <dbReference type="ChEBI" id="CHEBI:456216"/>
        <dbReference type="EC" id="6.3.3.2"/>
    </reaction>
</comment>
<evidence type="ECO:0000313" key="7">
    <source>
        <dbReference type="Proteomes" id="UP000054742"/>
    </source>
</evidence>
<evidence type="ECO:0000256" key="2">
    <source>
        <dbReference type="ARBA" id="ARBA00022741"/>
    </source>
</evidence>